<reference evidence="2" key="1">
    <citation type="journal article" date="2010" name="Stand. Genomic Sci.">
        <title>Complete genome sequence of Sulfurimonas autotrophica type strain (OK10).</title>
        <authorList>
            <person name="Sikorski J."/>
            <person name="Munk C."/>
            <person name="Lapidus A."/>
            <person name="Djao O."/>
            <person name="Lucas S."/>
            <person name="Glavina Del Rio T."/>
            <person name="Nolan M."/>
            <person name="Tice H."/>
            <person name="Han C."/>
            <person name="Cheng J."/>
            <person name="Tapia R."/>
            <person name="Goodwin L."/>
            <person name="Pitluck S."/>
            <person name="Liolios K."/>
            <person name="Ivanova N."/>
            <person name="Mavromatis K."/>
            <person name="Mikhailova N."/>
            <person name="Pati A."/>
            <person name="Sims D."/>
            <person name="Meincke L."/>
            <person name="Brettin T."/>
            <person name="Detter J."/>
            <person name="Chen A."/>
            <person name="Palaniappan K."/>
            <person name="Land M."/>
            <person name="Hauser L."/>
            <person name="Chang Y."/>
            <person name="Jeffries C."/>
            <person name="Rohde M."/>
            <person name="Lang E."/>
            <person name="Spring S."/>
            <person name="Goker M."/>
            <person name="Woyke T."/>
            <person name="Bristow J."/>
            <person name="Eisen J."/>
            <person name="Markowitz V."/>
            <person name="Hugenholtz P."/>
            <person name="Kyrpides N."/>
            <person name="Klenk H."/>
        </authorList>
    </citation>
    <scope>NUCLEOTIDE SEQUENCE [LARGE SCALE GENOMIC DNA]</scope>
    <source>
        <strain evidence="2">ATCC BAA-671 / DSM 16294 / JCM 11897 / OK10</strain>
    </source>
</reference>
<dbReference type="RefSeq" id="WP_013327690.1">
    <property type="nucleotide sequence ID" value="NC_014506.1"/>
</dbReference>
<organism evidence="1 2">
    <name type="scientific">Sulfurimonas autotrophica (strain ATCC BAA-671 / DSM 16294 / JCM 11897 / OK10)</name>
    <dbReference type="NCBI Taxonomy" id="563040"/>
    <lineage>
        <taxon>Bacteria</taxon>
        <taxon>Pseudomonadati</taxon>
        <taxon>Campylobacterota</taxon>
        <taxon>Epsilonproteobacteria</taxon>
        <taxon>Campylobacterales</taxon>
        <taxon>Sulfurimonadaceae</taxon>
        <taxon>Sulfurimonas</taxon>
    </lineage>
</organism>
<gene>
    <name evidence="1" type="ordered locus">Saut_1894</name>
</gene>
<evidence type="ECO:0000313" key="1">
    <source>
        <dbReference type="EMBL" id="ADN09937.1"/>
    </source>
</evidence>
<dbReference type="OrthoDB" id="5372927at2"/>
<dbReference type="STRING" id="563040.Saut_1894"/>
<protein>
    <submittedName>
        <fullName evidence="1">Uncharacterized protein</fullName>
    </submittedName>
</protein>
<dbReference type="EMBL" id="CP002205">
    <property type="protein sequence ID" value="ADN09937.1"/>
    <property type="molecule type" value="Genomic_DNA"/>
</dbReference>
<dbReference type="AlphaFoldDB" id="E0UQR5"/>
<dbReference type="KEGG" id="sua:Saut_1894"/>
<evidence type="ECO:0000313" key="2">
    <source>
        <dbReference type="Proteomes" id="UP000007803"/>
    </source>
</evidence>
<dbReference type="eggNOG" id="ENOG502ZU34">
    <property type="taxonomic scope" value="Bacteria"/>
</dbReference>
<dbReference type="Proteomes" id="UP000007803">
    <property type="component" value="Chromosome"/>
</dbReference>
<dbReference type="HOGENOM" id="CLU_1420799_0_0_7"/>
<name>E0UQR5_SULAO</name>
<sequence>MSVDLSDIAQENYKYALHLATCDGVIIYKNETFELAKVEKYTAFENVDFWRNISLSTEILLKACMLKHQVNFFHRRAHGKYGPKVAAFTNEWLAQTLHELDISYVAQINTGTVGTTLKRAEVKFFTKSWMDQEKVKLIREMFYVIIRTRRNRNTHFFFPNQSHIDMAEVEMIYLPLLNLLGELYDAKN</sequence>
<proteinExistence type="predicted"/>
<accession>E0UQR5</accession>
<keyword evidence="2" id="KW-1185">Reference proteome</keyword>